<reference evidence="8 9" key="1">
    <citation type="submission" date="2020-08" db="EMBL/GenBank/DDBJ databases">
        <title>Genemic of Streptomyces polyaspartic.</title>
        <authorList>
            <person name="Liu W."/>
        </authorList>
    </citation>
    <scope>NUCLEOTIDE SEQUENCE [LARGE SCALE GENOMIC DNA]</scope>
    <source>
        <strain evidence="8 9">TRM66268-LWL</strain>
    </source>
</reference>
<gene>
    <name evidence="8" type="ORF">H9Y04_39710</name>
</gene>
<dbReference type="EMBL" id="JACTVJ010000028">
    <property type="protein sequence ID" value="MBC9718671.1"/>
    <property type="molecule type" value="Genomic_DNA"/>
</dbReference>
<evidence type="ECO:0000256" key="2">
    <source>
        <dbReference type="ARBA" id="ARBA00022475"/>
    </source>
</evidence>
<feature type="compositionally biased region" description="Basic and acidic residues" evidence="6">
    <location>
        <begin position="292"/>
        <end position="303"/>
    </location>
</feature>
<evidence type="ECO:0000256" key="5">
    <source>
        <dbReference type="ARBA" id="ARBA00023136"/>
    </source>
</evidence>
<evidence type="ECO:0000256" key="3">
    <source>
        <dbReference type="ARBA" id="ARBA00022692"/>
    </source>
</evidence>
<feature type="transmembrane region" description="Helical" evidence="7">
    <location>
        <begin position="178"/>
        <end position="197"/>
    </location>
</feature>
<evidence type="ECO:0000256" key="6">
    <source>
        <dbReference type="SAM" id="MobiDB-lite"/>
    </source>
</evidence>
<proteinExistence type="predicted"/>
<protein>
    <submittedName>
        <fullName evidence="8">YihY/virulence factor BrkB family protein</fullName>
    </submittedName>
</protein>
<comment type="caution">
    <text evidence="8">The sequence shown here is derived from an EMBL/GenBank/DDBJ whole genome shotgun (WGS) entry which is preliminary data.</text>
</comment>
<sequence>MAWTARKESLRAGTVRLRTHAERLRTNAEARFPVVGELTHRLLSGNLLDSATRLAAQAFLASIPLLFAFAAFAPDGVRDQLRESLRGLFGLTGQADGELRQVLGGTDSSLRETTGVIGLVIALVSATSFSRAMARVCERAWGLPKASTRIAAWRWLVWLCALVVFLVLQGPVRDGFGAGMWLGLPLTLLLSTCVWLWTQHLLLAGRVAWLPLLPGALLAAAATNALALTARLYMPAALNRALGEYGSLGLVLTLLSWLIVVCAAITFAVTIGAVAAQEPPLDRLLDAERGAPARGLADTERGGAELGARSGAERGAPSGTERGWREGA</sequence>
<evidence type="ECO:0000256" key="7">
    <source>
        <dbReference type="SAM" id="Phobius"/>
    </source>
</evidence>
<feature type="transmembrane region" description="Helical" evidence="7">
    <location>
        <begin position="54"/>
        <end position="73"/>
    </location>
</feature>
<keyword evidence="5 7" id="KW-0472">Membrane</keyword>
<keyword evidence="3 7" id="KW-0812">Transmembrane</keyword>
<keyword evidence="2" id="KW-1003">Cell membrane</keyword>
<organism evidence="8 9">
    <name type="scientific">Streptomyces polyasparticus</name>
    <dbReference type="NCBI Taxonomy" id="2767826"/>
    <lineage>
        <taxon>Bacteria</taxon>
        <taxon>Bacillati</taxon>
        <taxon>Actinomycetota</taxon>
        <taxon>Actinomycetes</taxon>
        <taxon>Kitasatosporales</taxon>
        <taxon>Streptomycetaceae</taxon>
        <taxon>Streptomyces</taxon>
    </lineage>
</organism>
<feature type="transmembrane region" description="Helical" evidence="7">
    <location>
        <begin position="254"/>
        <end position="276"/>
    </location>
</feature>
<comment type="subcellular location">
    <subcellularLocation>
        <location evidence="1">Cell membrane</location>
        <topology evidence="1">Multi-pass membrane protein</topology>
    </subcellularLocation>
</comment>
<keyword evidence="4 7" id="KW-1133">Transmembrane helix</keyword>
<accession>A0ABR7ST41</accession>
<dbReference type="Proteomes" id="UP000642284">
    <property type="component" value="Unassembled WGS sequence"/>
</dbReference>
<feature type="transmembrane region" description="Helical" evidence="7">
    <location>
        <begin position="116"/>
        <end position="134"/>
    </location>
</feature>
<evidence type="ECO:0000256" key="4">
    <source>
        <dbReference type="ARBA" id="ARBA00022989"/>
    </source>
</evidence>
<evidence type="ECO:0000256" key="1">
    <source>
        <dbReference type="ARBA" id="ARBA00004651"/>
    </source>
</evidence>
<evidence type="ECO:0000313" key="9">
    <source>
        <dbReference type="Proteomes" id="UP000642284"/>
    </source>
</evidence>
<dbReference type="InterPro" id="IPR017039">
    <property type="entry name" value="Virul_fac_BrkB"/>
</dbReference>
<feature type="region of interest" description="Disordered" evidence="6">
    <location>
        <begin position="292"/>
        <end position="328"/>
    </location>
</feature>
<dbReference type="RefSeq" id="WP_187819088.1">
    <property type="nucleotide sequence ID" value="NZ_JACTVJ010000028.1"/>
</dbReference>
<name>A0ABR7ST41_9ACTN</name>
<dbReference type="Pfam" id="PF03631">
    <property type="entry name" value="Virul_fac_BrkB"/>
    <property type="match status" value="1"/>
</dbReference>
<evidence type="ECO:0000313" key="8">
    <source>
        <dbReference type="EMBL" id="MBC9718671.1"/>
    </source>
</evidence>
<feature type="transmembrane region" description="Helical" evidence="7">
    <location>
        <begin position="209"/>
        <end position="234"/>
    </location>
</feature>
<feature type="transmembrane region" description="Helical" evidence="7">
    <location>
        <begin position="155"/>
        <end position="172"/>
    </location>
</feature>
<keyword evidence="9" id="KW-1185">Reference proteome</keyword>